<dbReference type="OrthoDB" id="6256369at2759"/>
<gene>
    <name evidence="2" type="ORF">DUI87_00566</name>
</gene>
<evidence type="ECO:0008006" key="4">
    <source>
        <dbReference type="Google" id="ProtNLM"/>
    </source>
</evidence>
<comment type="caution">
    <text evidence="2">The sequence shown here is derived from an EMBL/GenBank/DDBJ whole genome shotgun (WGS) entry which is preliminary data.</text>
</comment>
<feature type="compositionally biased region" description="Low complexity" evidence="1">
    <location>
        <begin position="1"/>
        <end position="23"/>
    </location>
</feature>
<dbReference type="EMBL" id="QRBI01000092">
    <property type="protein sequence ID" value="RMC22255.1"/>
    <property type="molecule type" value="Genomic_DNA"/>
</dbReference>
<dbReference type="STRING" id="333673.A0A3M0LA46"/>
<evidence type="ECO:0000313" key="3">
    <source>
        <dbReference type="Proteomes" id="UP000269221"/>
    </source>
</evidence>
<keyword evidence="3" id="KW-1185">Reference proteome</keyword>
<name>A0A3M0LA46_HIRRU</name>
<evidence type="ECO:0000256" key="1">
    <source>
        <dbReference type="SAM" id="MobiDB-lite"/>
    </source>
</evidence>
<dbReference type="AlphaFoldDB" id="A0A3M0LA46"/>
<evidence type="ECO:0000313" key="2">
    <source>
        <dbReference type="EMBL" id="RMC22255.1"/>
    </source>
</evidence>
<organism evidence="2 3">
    <name type="scientific">Hirundo rustica rustica</name>
    <dbReference type="NCBI Taxonomy" id="333673"/>
    <lineage>
        <taxon>Eukaryota</taxon>
        <taxon>Metazoa</taxon>
        <taxon>Chordata</taxon>
        <taxon>Craniata</taxon>
        <taxon>Vertebrata</taxon>
        <taxon>Euteleostomi</taxon>
        <taxon>Archelosauria</taxon>
        <taxon>Archosauria</taxon>
        <taxon>Dinosauria</taxon>
        <taxon>Saurischia</taxon>
        <taxon>Theropoda</taxon>
        <taxon>Coelurosauria</taxon>
        <taxon>Aves</taxon>
        <taxon>Neognathae</taxon>
        <taxon>Neoaves</taxon>
        <taxon>Telluraves</taxon>
        <taxon>Australaves</taxon>
        <taxon>Passeriformes</taxon>
        <taxon>Sylvioidea</taxon>
        <taxon>Hirundinidae</taxon>
        <taxon>Hirundo</taxon>
    </lineage>
</organism>
<accession>A0A3M0LA46</accession>
<reference evidence="2 3" key="1">
    <citation type="submission" date="2018-07" db="EMBL/GenBank/DDBJ databases">
        <title>A high quality draft genome assembly of the barn swallow (H. rustica rustica).</title>
        <authorList>
            <person name="Formenti G."/>
            <person name="Chiara M."/>
            <person name="Poveda L."/>
            <person name="Francoijs K.-J."/>
            <person name="Bonisoli-Alquati A."/>
            <person name="Canova L."/>
            <person name="Gianfranceschi L."/>
            <person name="Horner D.S."/>
            <person name="Saino N."/>
        </authorList>
    </citation>
    <scope>NUCLEOTIDE SEQUENCE [LARGE SCALE GENOMIC DNA]</scope>
    <source>
        <strain evidence="2">Chelidonia</strain>
        <tissue evidence="2">Blood</tissue>
    </source>
</reference>
<sequence>MMAAAAVVEVSSAGSSSTGTSSTGEEERMKHLFQTCNGDGDGFINSGNQGEPIHHDCLETIEATYSSR</sequence>
<protein>
    <recommendedName>
        <fullName evidence="4">EF-hand domain-containing protein</fullName>
    </recommendedName>
</protein>
<feature type="region of interest" description="Disordered" evidence="1">
    <location>
        <begin position="1"/>
        <end position="27"/>
    </location>
</feature>
<dbReference type="Proteomes" id="UP000269221">
    <property type="component" value="Unassembled WGS sequence"/>
</dbReference>
<proteinExistence type="predicted"/>